<keyword evidence="7" id="KW-1133">Transmembrane helix</keyword>
<evidence type="ECO:0000256" key="3">
    <source>
        <dbReference type="ARBA" id="ARBA00005634"/>
    </source>
</evidence>
<dbReference type="HOGENOM" id="CLU_005688_3_1_1"/>
<dbReference type="STRING" id="4529.A0A0E0P2C3"/>
<name>A0A0E0P2C3_ORYRU</name>
<dbReference type="SUPFAM" id="SSF47672">
    <property type="entry name" value="Transferrin receptor-like dimerisation domain"/>
    <property type="match status" value="1"/>
</dbReference>
<comment type="catalytic activity">
    <reaction evidence="10">
        <text>Release of an unsubstituted, C-terminal glutamyl residue, typically from Ac-Asp-Glu or folylpoly-gamma-glutamates.</text>
        <dbReference type="EC" id="3.4.17.21"/>
    </reaction>
</comment>
<feature type="domain" description="Transferrin receptor-like dimerisation" evidence="14">
    <location>
        <begin position="633"/>
        <end position="735"/>
    </location>
</feature>
<comment type="similarity">
    <text evidence="3">Belongs to the peptidase M28 family. M28B subfamily.</text>
</comment>
<evidence type="ECO:0000256" key="10">
    <source>
        <dbReference type="ARBA" id="ARBA00052003"/>
    </source>
</evidence>
<dbReference type="OMA" id="YPRKDGR"/>
<evidence type="ECO:0000256" key="5">
    <source>
        <dbReference type="ARBA" id="ARBA00022692"/>
    </source>
</evidence>
<keyword evidence="9" id="KW-0325">Glycoprotein</keyword>
<dbReference type="AlphaFoldDB" id="A0A0E0P2C3"/>
<evidence type="ECO:0000256" key="11">
    <source>
        <dbReference type="ARBA" id="ARBA00066561"/>
    </source>
</evidence>
<accession>A0A0E0P2C3</accession>
<comment type="subcellular location">
    <subcellularLocation>
        <location evidence="1">Cell membrane</location>
        <topology evidence="1">Single-pass type II membrane protein</topology>
    </subcellularLocation>
</comment>
<proteinExistence type="inferred from homology"/>
<dbReference type="InterPro" id="IPR046450">
    <property type="entry name" value="PA_dom_sf"/>
</dbReference>
<evidence type="ECO:0000256" key="8">
    <source>
        <dbReference type="ARBA" id="ARBA00023136"/>
    </source>
</evidence>
<dbReference type="SUPFAM" id="SSF53187">
    <property type="entry name" value="Zn-dependent exopeptidases"/>
    <property type="match status" value="1"/>
</dbReference>
<keyword evidence="17" id="KW-1185">Reference proteome</keyword>
<dbReference type="Proteomes" id="UP000008022">
    <property type="component" value="Unassembled WGS sequence"/>
</dbReference>
<evidence type="ECO:0000259" key="13">
    <source>
        <dbReference type="Pfam" id="PF03195"/>
    </source>
</evidence>
<dbReference type="EnsemblPlants" id="ORUFI03G38450.1">
    <property type="protein sequence ID" value="ORUFI03G38450.1"/>
    <property type="gene ID" value="ORUFI03G38450"/>
</dbReference>
<dbReference type="InterPro" id="IPR036757">
    <property type="entry name" value="TFR-like_dimer_dom_sf"/>
</dbReference>
<keyword evidence="6" id="KW-0735">Signal-anchor</keyword>
<keyword evidence="4" id="KW-1003">Cell membrane</keyword>
<evidence type="ECO:0000256" key="7">
    <source>
        <dbReference type="ARBA" id="ARBA00022989"/>
    </source>
</evidence>
<dbReference type="PANTHER" id="PTHR10404">
    <property type="entry name" value="N-ACETYLATED-ALPHA-LINKED ACIDIC DIPEPTIDASE"/>
    <property type="match status" value="1"/>
</dbReference>
<dbReference type="eggNOG" id="KOG2195">
    <property type="taxonomic scope" value="Eukaryota"/>
</dbReference>
<dbReference type="EC" id="3.4.17.21" evidence="11"/>
<dbReference type="Pfam" id="PF04253">
    <property type="entry name" value="TFR_dimer"/>
    <property type="match status" value="1"/>
</dbReference>
<dbReference type="SUPFAM" id="SSF52025">
    <property type="entry name" value="PA domain"/>
    <property type="match status" value="1"/>
</dbReference>
<feature type="domain" description="LOB" evidence="13">
    <location>
        <begin position="738"/>
        <end position="789"/>
    </location>
</feature>
<evidence type="ECO:0000256" key="4">
    <source>
        <dbReference type="ARBA" id="ARBA00022475"/>
    </source>
</evidence>
<dbReference type="Gene3D" id="3.50.30.30">
    <property type="match status" value="1"/>
</dbReference>
<evidence type="ECO:0000259" key="14">
    <source>
        <dbReference type="Pfam" id="PF04253"/>
    </source>
</evidence>
<reference evidence="16" key="2">
    <citation type="submission" date="2015-06" db="UniProtKB">
        <authorList>
            <consortium name="EnsemblPlants"/>
        </authorList>
    </citation>
    <scope>IDENTIFICATION</scope>
</reference>
<evidence type="ECO:0000313" key="17">
    <source>
        <dbReference type="Proteomes" id="UP000008022"/>
    </source>
</evidence>
<dbReference type="Gene3D" id="1.20.930.40">
    <property type="entry name" value="Transferrin receptor-like, dimerisation domain"/>
    <property type="match status" value="1"/>
</dbReference>
<dbReference type="PANTHER" id="PTHR10404:SF75">
    <property type="entry name" value="GLUTAMATE CARBOXYPEPTIDASE AMP1-RELATED"/>
    <property type="match status" value="1"/>
</dbReference>
<reference evidence="17" key="1">
    <citation type="submission" date="2013-06" db="EMBL/GenBank/DDBJ databases">
        <authorList>
            <person name="Zhao Q."/>
        </authorList>
    </citation>
    <scope>NUCLEOTIDE SEQUENCE</scope>
    <source>
        <strain evidence="17">cv. W1943</strain>
    </source>
</reference>
<sequence>MPALTRALRCALLAARVALAREKARRAFASHGEMLSQPAAALARLPPASVRVLVGFGAALLVSLVVLHRRPAARGAAGGGGPAEYDPAARFLALSEGANATIAADLRALTAGPHLAGTGAAAGAAARVLSGFRAAGLRTLTREYTPLLSYPGHASLALLRADRTLLAHLSLDEPADVGRRLVRPYHAYAPSGGAVAEAVFVNLGREEDYLTLERLGVSVRGRVAVAIRGGGYRGGVVRRAAERSAAAVLIAGHADGGVERGTVILGGPGDPLTPGWAATAGAERLDFDHEDVKRRFPAIPSMPVSGKTASAIIRTLGGPALPADWQTGVGLPVDVGGVGPGPTLVNFTYQEDRKMGMIQDIFAIIKGYEEPDRYVILGNHRDAWTYGAVDPNSGTSALLDIARRLGIMLQSGWTPRRTIILCSWDAEEFGMFSKISFICVPFISFLHFEGSFFQIGSTEWVEENLEDLQSKAVAYLNVDCAVQGIGLFAGSTPQLDNLLVDVTRQVKDPDVEGKTVHDTWNKMTGGINIERLARTDSDFAPFLHHAGIPCMDLYYGKEFPGYHTALDSYHWMEKHGDPLFLRHVAIVEIWGLLALRLADDPVLPFDYQTYASQLQEHANAFSSMMENSKWVHLLNRSIEDLSDAGLEFLKEAKKLQDQNISDGYSLMRRRLLNDRLLLAERSFLQADGLQGRGWFKHLMYSPPEDYESKLSFFPGVADAISRSSNRSAKEQQAAVRHEQLPVQERGRAADSMAAEAYRRVQDPVYGCAGVINRLQDQIRAAQCELAWTHAQIAMHSAAAAHARTTLPPGQRDGGGGGAPSTQQATTSAAWQLEDFASEFSFP</sequence>
<dbReference type="Gramene" id="ORUFI03G38450.1">
    <property type="protein sequence ID" value="ORUFI03G38450.1"/>
    <property type="gene ID" value="ORUFI03G38450"/>
</dbReference>
<feature type="domain" description="Peptidase M28" evidence="15">
    <location>
        <begin position="361"/>
        <end position="570"/>
    </location>
</feature>
<dbReference type="InterPro" id="IPR007484">
    <property type="entry name" value="Peptidase_M28"/>
</dbReference>
<keyword evidence="5" id="KW-0812">Transmembrane</keyword>
<dbReference type="Pfam" id="PF03195">
    <property type="entry name" value="LOB"/>
    <property type="match status" value="1"/>
</dbReference>
<feature type="region of interest" description="Disordered" evidence="12">
    <location>
        <begin position="799"/>
        <end position="828"/>
    </location>
</feature>
<dbReference type="FunFam" id="3.50.30.30:FF:000034">
    <property type="entry name" value="Probable glutamate carboxypeptidase VP8"/>
    <property type="match status" value="1"/>
</dbReference>
<dbReference type="InterPro" id="IPR039373">
    <property type="entry name" value="Peptidase_M28B"/>
</dbReference>
<evidence type="ECO:0000256" key="12">
    <source>
        <dbReference type="SAM" id="MobiDB-lite"/>
    </source>
</evidence>
<dbReference type="InterPro" id="IPR007365">
    <property type="entry name" value="TFR-like_dimer_dom"/>
</dbReference>
<evidence type="ECO:0000313" key="16">
    <source>
        <dbReference type="EnsemblPlants" id="ORUFI03G38450.1"/>
    </source>
</evidence>
<dbReference type="Pfam" id="PF04389">
    <property type="entry name" value="Peptidase_M28"/>
    <property type="match status" value="1"/>
</dbReference>
<evidence type="ECO:0000256" key="1">
    <source>
        <dbReference type="ARBA" id="ARBA00004401"/>
    </source>
</evidence>
<comment type="similarity">
    <text evidence="2">Belongs to the LOB domain-containing protein family.</text>
</comment>
<evidence type="ECO:0000256" key="9">
    <source>
        <dbReference type="ARBA" id="ARBA00023180"/>
    </source>
</evidence>
<dbReference type="GO" id="GO:0004181">
    <property type="term" value="F:metallocarboxypeptidase activity"/>
    <property type="evidence" value="ECO:0007669"/>
    <property type="project" value="UniProtKB-EC"/>
</dbReference>
<dbReference type="GO" id="GO:0005886">
    <property type="term" value="C:plasma membrane"/>
    <property type="evidence" value="ECO:0007669"/>
    <property type="project" value="UniProtKB-SubCell"/>
</dbReference>
<evidence type="ECO:0000259" key="15">
    <source>
        <dbReference type="Pfam" id="PF04389"/>
    </source>
</evidence>
<keyword evidence="8" id="KW-0472">Membrane</keyword>
<dbReference type="FunFam" id="3.40.630.10:FF:000164">
    <property type="entry name" value="Os01g0740650 protein"/>
    <property type="match status" value="1"/>
</dbReference>
<protein>
    <recommendedName>
        <fullName evidence="11">glutamate carboxypeptidase II</fullName>
        <ecNumber evidence="11">3.4.17.21</ecNumber>
    </recommendedName>
</protein>
<organism evidence="16 17">
    <name type="scientific">Oryza rufipogon</name>
    <name type="common">Brownbeard rice</name>
    <name type="synonym">Asian wild rice</name>
    <dbReference type="NCBI Taxonomy" id="4529"/>
    <lineage>
        <taxon>Eukaryota</taxon>
        <taxon>Viridiplantae</taxon>
        <taxon>Streptophyta</taxon>
        <taxon>Embryophyta</taxon>
        <taxon>Tracheophyta</taxon>
        <taxon>Spermatophyta</taxon>
        <taxon>Magnoliopsida</taxon>
        <taxon>Liliopsida</taxon>
        <taxon>Poales</taxon>
        <taxon>Poaceae</taxon>
        <taxon>BOP clade</taxon>
        <taxon>Oryzoideae</taxon>
        <taxon>Oryzeae</taxon>
        <taxon>Oryzinae</taxon>
        <taxon>Oryza</taxon>
    </lineage>
</organism>
<evidence type="ECO:0000256" key="2">
    <source>
        <dbReference type="ARBA" id="ARBA00005474"/>
    </source>
</evidence>
<evidence type="ECO:0000256" key="6">
    <source>
        <dbReference type="ARBA" id="ARBA00022968"/>
    </source>
</evidence>
<dbReference type="CDD" id="cd08022">
    <property type="entry name" value="M28_PSMA_like"/>
    <property type="match status" value="1"/>
</dbReference>
<dbReference type="Gene3D" id="3.40.630.10">
    <property type="entry name" value="Zn peptidases"/>
    <property type="match status" value="2"/>
</dbReference>
<dbReference type="InterPro" id="IPR004883">
    <property type="entry name" value="LOB"/>
</dbReference>